<organism evidence="1 2">
    <name type="scientific">Halocaridina rubra</name>
    <name type="common">Hawaiian red shrimp</name>
    <dbReference type="NCBI Taxonomy" id="373956"/>
    <lineage>
        <taxon>Eukaryota</taxon>
        <taxon>Metazoa</taxon>
        <taxon>Ecdysozoa</taxon>
        <taxon>Arthropoda</taxon>
        <taxon>Crustacea</taxon>
        <taxon>Multicrustacea</taxon>
        <taxon>Malacostraca</taxon>
        <taxon>Eumalacostraca</taxon>
        <taxon>Eucarida</taxon>
        <taxon>Decapoda</taxon>
        <taxon>Pleocyemata</taxon>
        <taxon>Caridea</taxon>
        <taxon>Atyoidea</taxon>
        <taxon>Atyidae</taxon>
        <taxon>Halocaridina</taxon>
    </lineage>
</organism>
<dbReference type="AlphaFoldDB" id="A0AAN9ABV7"/>
<proteinExistence type="predicted"/>
<comment type="caution">
    <text evidence="1">The sequence shown here is derived from an EMBL/GenBank/DDBJ whole genome shotgun (WGS) entry which is preliminary data.</text>
</comment>
<gene>
    <name evidence="1" type="ORF">SK128_012281</name>
</gene>
<dbReference type="EMBL" id="JAXCGZ010003985">
    <property type="protein sequence ID" value="KAK7082523.1"/>
    <property type="molecule type" value="Genomic_DNA"/>
</dbReference>
<accession>A0AAN9ABV7</accession>
<protein>
    <submittedName>
        <fullName evidence="1">Uncharacterized protein</fullName>
    </submittedName>
</protein>
<dbReference type="Proteomes" id="UP001381693">
    <property type="component" value="Unassembled WGS sequence"/>
</dbReference>
<evidence type="ECO:0000313" key="1">
    <source>
        <dbReference type="EMBL" id="KAK7082523.1"/>
    </source>
</evidence>
<evidence type="ECO:0000313" key="2">
    <source>
        <dbReference type="Proteomes" id="UP001381693"/>
    </source>
</evidence>
<sequence length="61" mass="7186">MSMRQDNKVSYCYHLCFKNTEESSSPGKMEKLKSHSHLSPMILASKKKEMQRYGNYSLLRQ</sequence>
<keyword evidence="2" id="KW-1185">Reference proteome</keyword>
<reference evidence="1 2" key="1">
    <citation type="submission" date="2023-11" db="EMBL/GenBank/DDBJ databases">
        <title>Halocaridina rubra genome assembly.</title>
        <authorList>
            <person name="Smith C."/>
        </authorList>
    </citation>
    <scope>NUCLEOTIDE SEQUENCE [LARGE SCALE GENOMIC DNA]</scope>
    <source>
        <strain evidence="1">EP-1</strain>
        <tissue evidence="1">Whole</tissue>
    </source>
</reference>
<name>A0AAN9ABV7_HALRR</name>